<organism evidence="12 13">
    <name type="scientific">Schizophyllum amplum</name>
    <dbReference type="NCBI Taxonomy" id="97359"/>
    <lineage>
        <taxon>Eukaryota</taxon>
        <taxon>Fungi</taxon>
        <taxon>Dikarya</taxon>
        <taxon>Basidiomycota</taxon>
        <taxon>Agaricomycotina</taxon>
        <taxon>Agaricomycetes</taxon>
        <taxon>Agaricomycetidae</taxon>
        <taxon>Agaricales</taxon>
        <taxon>Schizophyllaceae</taxon>
        <taxon>Schizophyllum</taxon>
    </lineage>
</organism>
<evidence type="ECO:0000256" key="4">
    <source>
        <dbReference type="ARBA" id="ARBA00022660"/>
    </source>
</evidence>
<proteinExistence type="inferred from homology"/>
<keyword evidence="5 11" id="KW-0812">Transmembrane</keyword>
<evidence type="ECO:0000313" key="12">
    <source>
        <dbReference type="EMBL" id="TRM67032.1"/>
    </source>
</evidence>
<sequence length="101" mass="11254">MRPSVARLSEMPGPMSYSPWWGSPMKKQKGIGAYTLSPYQAKAAPNMIRTYLFNAYRRLSAEAIYFTIPFALGYATYAWAKKYDGWQNSKAGHIALGGAAH</sequence>
<evidence type="ECO:0000256" key="11">
    <source>
        <dbReference type="RuleBase" id="RU368118"/>
    </source>
</evidence>
<dbReference type="Pfam" id="PF02939">
    <property type="entry name" value="UcrQ"/>
    <property type="match status" value="1"/>
</dbReference>
<dbReference type="GO" id="GO:0006122">
    <property type="term" value="P:mitochondrial electron transport, ubiquinol to cytochrome c"/>
    <property type="evidence" value="ECO:0007669"/>
    <property type="project" value="UniProtKB-UniRule"/>
</dbReference>
<keyword evidence="8 11" id="KW-1133">Transmembrane helix</keyword>
<protein>
    <recommendedName>
        <fullName evidence="11">Cytochrome b-c1 complex subunit 8</fullName>
    </recommendedName>
    <alternativeName>
        <fullName evidence="11">Complex III subunit 8</fullName>
    </alternativeName>
</protein>
<keyword evidence="10 11" id="KW-0472">Membrane</keyword>
<comment type="similarity">
    <text evidence="2 11">Belongs to the UQCRQ/QCR8 family.</text>
</comment>
<comment type="function">
    <text evidence="11">Component of the ubiquinol-cytochrome c oxidoreductase, a multisubunit transmembrane complex that is part of the mitochondrial electron transport chain which drives oxidative phosphorylation. The complex plays an important role in the uptake of multiple carbon sources present in different host niches.</text>
</comment>
<dbReference type="InterPro" id="IPR036642">
    <property type="entry name" value="Cyt_bc1_su8_sf"/>
</dbReference>
<evidence type="ECO:0000256" key="2">
    <source>
        <dbReference type="ARBA" id="ARBA00007668"/>
    </source>
</evidence>
<dbReference type="SUPFAM" id="SSF81508">
    <property type="entry name" value="Ubiquinone-binding protein QP-C of cytochrome bc1 complex (Ubiquinol-cytochrome c reductase)"/>
    <property type="match status" value="1"/>
</dbReference>
<evidence type="ECO:0000256" key="3">
    <source>
        <dbReference type="ARBA" id="ARBA00022448"/>
    </source>
</evidence>
<accession>A0A550CQF6</accession>
<keyword evidence="6 11" id="KW-0999">Mitochondrion inner membrane</keyword>
<dbReference type="Proteomes" id="UP000320762">
    <property type="component" value="Unassembled WGS sequence"/>
</dbReference>
<dbReference type="InterPro" id="IPR004205">
    <property type="entry name" value="Cyt_bc1_su8"/>
</dbReference>
<keyword evidence="4 11" id="KW-0679">Respiratory chain</keyword>
<dbReference type="PANTHER" id="PTHR12119">
    <property type="entry name" value="UBIQUINOL-CYTOCHROME C REDUCTASE COMPLEX UBIQUINONE-BINDING PROTEIN QP-C"/>
    <property type="match status" value="1"/>
</dbReference>
<comment type="caution">
    <text evidence="12">The sequence shown here is derived from an EMBL/GenBank/DDBJ whole genome shotgun (WGS) entry which is preliminary data.</text>
</comment>
<keyword evidence="7 11" id="KW-0249">Electron transport</keyword>
<evidence type="ECO:0000256" key="6">
    <source>
        <dbReference type="ARBA" id="ARBA00022792"/>
    </source>
</evidence>
<dbReference type="EMBL" id="VDMD01000003">
    <property type="protein sequence ID" value="TRM67032.1"/>
    <property type="molecule type" value="Genomic_DNA"/>
</dbReference>
<dbReference type="PANTHER" id="PTHR12119:SF2">
    <property type="entry name" value="CYTOCHROME B-C1 COMPLEX SUBUNIT 8"/>
    <property type="match status" value="1"/>
</dbReference>
<keyword evidence="9 11" id="KW-0496">Mitochondrion</keyword>
<evidence type="ECO:0000313" key="13">
    <source>
        <dbReference type="Proteomes" id="UP000320762"/>
    </source>
</evidence>
<keyword evidence="3 11" id="KW-0813">Transport</keyword>
<feature type="transmembrane region" description="Helical" evidence="11">
    <location>
        <begin position="63"/>
        <end position="80"/>
    </location>
</feature>
<evidence type="ECO:0000256" key="5">
    <source>
        <dbReference type="ARBA" id="ARBA00022692"/>
    </source>
</evidence>
<reference evidence="12 13" key="1">
    <citation type="journal article" date="2019" name="New Phytol.">
        <title>Comparative genomics reveals unique wood-decay strategies and fruiting body development in the Schizophyllaceae.</title>
        <authorList>
            <person name="Almasi E."/>
            <person name="Sahu N."/>
            <person name="Krizsan K."/>
            <person name="Balint B."/>
            <person name="Kovacs G.M."/>
            <person name="Kiss B."/>
            <person name="Cseklye J."/>
            <person name="Drula E."/>
            <person name="Henrissat B."/>
            <person name="Nagy I."/>
            <person name="Chovatia M."/>
            <person name="Adam C."/>
            <person name="LaButti K."/>
            <person name="Lipzen A."/>
            <person name="Riley R."/>
            <person name="Grigoriev I.V."/>
            <person name="Nagy L.G."/>
        </authorList>
    </citation>
    <scope>NUCLEOTIDE SEQUENCE [LARGE SCALE GENOMIC DNA]</scope>
    <source>
        <strain evidence="12 13">NL-1724</strain>
    </source>
</reference>
<evidence type="ECO:0000256" key="9">
    <source>
        <dbReference type="ARBA" id="ARBA00023128"/>
    </source>
</evidence>
<keyword evidence="13" id="KW-1185">Reference proteome</keyword>
<dbReference type="Gene3D" id="1.20.5.210">
    <property type="entry name" value="Cytochrome b-c1 complex subunit 8"/>
    <property type="match status" value="1"/>
</dbReference>
<comment type="subcellular location">
    <subcellularLocation>
        <location evidence="1 11">Mitochondrion inner membrane</location>
        <topology evidence="1 11">Single-pass membrane protein</topology>
    </subcellularLocation>
</comment>
<dbReference type="AlphaFoldDB" id="A0A550CQF6"/>
<evidence type="ECO:0000256" key="10">
    <source>
        <dbReference type="ARBA" id="ARBA00023136"/>
    </source>
</evidence>
<dbReference type="GO" id="GO:0005743">
    <property type="term" value="C:mitochondrial inner membrane"/>
    <property type="evidence" value="ECO:0007669"/>
    <property type="project" value="UniProtKB-SubCell"/>
</dbReference>
<name>A0A550CQF6_9AGAR</name>
<evidence type="ECO:0000256" key="8">
    <source>
        <dbReference type="ARBA" id="ARBA00022989"/>
    </source>
</evidence>
<dbReference type="STRING" id="97359.A0A550CQF6"/>
<dbReference type="OrthoDB" id="6683853at2759"/>
<dbReference type="GO" id="GO:0045275">
    <property type="term" value="C:respiratory chain complex III"/>
    <property type="evidence" value="ECO:0007669"/>
    <property type="project" value="UniProtKB-UniRule"/>
</dbReference>
<evidence type="ECO:0000256" key="7">
    <source>
        <dbReference type="ARBA" id="ARBA00022982"/>
    </source>
</evidence>
<gene>
    <name evidence="12" type="ORF">BD626DRAFT_484557</name>
</gene>
<comment type="subunit">
    <text evidence="11">Component of the ubiquinol-cytochrome c oxidoreductase (cytochrome b-c1 complex, complex III, CIII), a multisubunit enzyme composed of 3 respiratory subunits cytochrome b, cytochrome c1 and Rieske protein, 2 core protein subunits, and additional low-molecular weight protein subunits. The complex exists as an obligatory dimer and forms supercomplexes (SCs) in the inner mitochondrial membrane with cytochrome c oxidase (complex IV, CIV).</text>
</comment>
<evidence type="ECO:0000256" key="1">
    <source>
        <dbReference type="ARBA" id="ARBA00004434"/>
    </source>
</evidence>